<feature type="compositionally biased region" description="Low complexity" evidence="1">
    <location>
        <begin position="307"/>
        <end position="319"/>
    </location>
</feature>
<dbReference type="EMBL" id="JADEXG010000008">
    <property type="protein sequence ID" value="MBE9076677.1"/>
    <property type="molecule type" value="Genomic_DNA"/>
</dbReference>
<evidence type="ECO:0000256" key="1">
    <source>
        <dbReference type="SAM" id="MobiDB-lite"/>
    </source>
</evidence>
<keyword evidence="2" id="KW-0812">Transmembrane</keyword>
<accession>A0A8J7AVW7</accession>
<proteinExistence type="predicted"/>
<sequence length="416" mass="45323">MAGQDLTYQDALNSRAEDLQPRLRQVLSSVDVHLEAELTRYRRQKQGQPQASATPRRRQPSPELISLSAEPVPNSEPDLRPNGTESPVQERLQPGASPVPQSFQAHPDSPTNPAVGTAGYSAPESSPLEESQESPPEDYLASSEELLRSLEGPPPAPATAHQTWRQKARQTADSWRTHPLVQRLPQQIWQRAGQRLQPLPRAFSESFSSSVPAAVARRWQTHSPQLATPIGLSLLLLLAMGSMGIAYLLTNPRTVQFLSQRPAGESIADLPTEAQGVTAKSYSPPGPDLSAREFVNLDLESLSTLNPRPASSSSYRPRPGATASEPALPPLPTGNPLPEPAPTPVEGNNYYVTLEFTGEQGLFDARQYISEAFVRNFSDGNRIQLGAFENQVSAQQWAEQLQQSGLSAQVYGPTVE</sequence>
<feature type="compositionally biased region" description="Pro residues" evidence="1">
    <location>
        <begin position="327"/>
        <end position="343"/>
    </location>
</feature>
<feature type="compositionally biased region" description="Polar residues" evidence="1">
    <location>
        <begin position="160"/>
        <end position="174"/>
    </location>
</feature>
<feature type="compositionally biased region" description="Polar residues" evidence="1">
    <location>
        <begin position="99"/>
        <end position="114"/>
    </location>
</feature>
<evidence type="ECO:0000256" key="2">
    <source>
        <dbReference type="SAM" id="Phobius"/>
    </source>
</evidence>
<dbReference type="AlphaFoldDB" id="A0A8J7AVW7"/>
<evidence type="ECO:0000313" key="3">
    <source>
        <dbReference type="EMBL" id="MBE9076677.1"/>
    </source>
</evidence>
<evidence type="ECO:0000313" key="4">
    <source>
        <dbReference type="Proteomes" id="UP000636505"/>
    </source>
</evidence>
<keyword evidence="2" id="KW-1133">Transmembrane helix</keyword>
<name>A0A8J7AVW7_9CYAN</name>
<keyword evidence="4" id="KW-1185">Reference proteome</keyword>
<reference evidence="3" key="1">
    <citation type="submission" date="2020-10" db="EMBL/GenBank/DDBJ databases">
        <authorList>
            <person name="Castelo-Branco R."/>
            <person name="Eusebio N."/>
            <person name="Adriana R."/>
            <person name="Vieira A."/>
            <person name="Brugerolle De Fraissinette N."/>
            <person name="Rezende De Castro R."/>
            <person name="Schneider M.P."/>
            <person name="Vasconcelos V."/>
            <person name="Leao P.N."/>
        </authorList>
    </citation>
    <scope>NUCLEOTIDE SEQUENCE</scope>
    <source>
        <strain evidence="3">LEGE 07310</strain>
    </source>
</reference>
<protein>
    <recommendedName>
        <fullName evidence="5">SPOR domain-containing protein</fullName>
    </recommendedName>
</protein>
<keyword evidence="2" id="KW-0472">Membrane</keyword>
<evidence type="ECO:0008006" key="5">
    <source>
        <dbReference type="Google" id="ProtNLM"/>
    </source>
</evidence>
<feature type="transmembrane region" description="Helical" evidence="2">
    <location>
        <begin position="226"/>
        <end position="249"/>
    </location>
</feature>
<gene>
    <name evidence="3" type="ORF">IQ241_05090</name>
</gene>
<feature type="region of interest" description="Disordered" evidence="1">
    <location>
        <begin position="303"/>
        <end position="346"/>
    </location>
</feature>
<organism evidence="3 4">
    <name type="scientific">Vasconcelosia minhoensis LEGE 07310</name>
    <dbReference type="NCBI Taxonomy" id="915328"/>
    <lineage>
        <taxon>Bacteria</taxon>
        <taxon>Bacillati</taxon>
        <taxon>Cyanobacteriota</taxon>
        <taxon>Cyanophyceae</taxon>
        <taxon>Nodosilineales</taxon>
        <taxon>Cymatolegaceae</taxon>
        <taxon>Vasconcelosia</taxon>
        <taxon>Vasconcelosia minhoensis</taxon>
    </lineage>
</organism>
<comment type="caution">
    <text evidence="3">The sequence shown here is derived from an EMBL/GenBank/DDBJ whole genome shotgun (WGS) entry which is preliminary data.</text>
</comment>
<dbReference type="RefSeq" id="WP_193905338.1">
    <property type="nucleotide sequence ID" value="NZ_JADEXG010000008.1"/>
</dbReference>
<feature type="region of interest" description="Disordered" evidence="1">
    <location>
        <begin position="38"/>
        <end position="176"/>
    </location>
</feature>
<dbReference type="Proteomes" id="UP000636505">
    <property type="component" value="Unassembled WGS sequence"/>
</dbReference>